<accession>A0A212A6W0</accession>
<dbReference type="AlphaFoldDB" id="A0A212A6W0"/>
<reference evidence="1 2" key="1">
    <citation type="submission" date="2016-12" db="EMBL/GenBank/DDBJ databases">
        <title>Comparison of Traditional DNA-DNA Hybridization with In Silico Genomic Analysis.</title>
        <authorList>
            <person name="Nicholson A.C."/>
            <person name="Humrighouse B.W."/>
            <person name="Graziano J."/>
            <person name="Lasker B."/>
            <person name="Whitney A.M."/>
            <person name="Mcquiston J.R."/>
        </authorList>
    </citation>
    <scope>NUCLEOTIDE SEQUENCE [LARGE SCALE GENOMIC DNA]</scope>
    <source>
        <strain evidence="1 2">H2240</strain>
    </source>
</reference>
<keyword evidence="2" id="KW-1185">Reference proteome</keyword>
<proteinExistence type="predicted"/>
<comment type="caution">
    <text evidence="1">The sequence shown here is derived from an EMBL/GenBank/DDBJ whole genome shotgun (WGS) entry which is preliminary data.</text>
</comment>
<evidence type="ECO:0008006" key="3">
    <source>
        <dbReference type="Google" id="ProtNLM"/>
    </source>
</evidence>
<dbReference type="EMBL" id="NIPW01000045">
    <property type="protein sequence ID" value="OWJ75077.1"/>
    <property type="molecule type" value="Genomic_DNA"/>
</dbReference>
<organism evidence="1 2">
    <name type="scientific">Haematobacter genomosp. 1</name>
    <dbReference type="NCBI Taxonomy" id="366618"/>
    <lineage>
        <taxon>Bacteria</taxon>
        <taxon>Pseudomonadati</taxon>
        <taxon>Pseudomonadota</taxon>
        <taxon>Alphaproteobacteria</taxon>
        <taxon>Rhodobacterales</taxon>
        <taxon>Paracoccaceae</taxon>
        <taxon>Haematobacter</taxon>
    </lineage>
</organism>
<sequence>MMEKLLARACSDDLLSVPHFPALPSGWPFHMAVVALALPAGCAPPEGLAARVASGAGATRAEAAFRAMMEGAERYALQYSAARPARLEPLATAGGLAEDESVTRLTLGAPEGGGVTSRGAAAGERLRDAGDRACLETLEHLALDRLAEGDGGAFHKVELSELMPYCGYLDGQLRRLSLWMAAGPQHIVAIARTADRNGGRPTIGSAAGQEPRQTALRAVEEAMFLWRNMVEMERRGAPVPAGPGGDAARLYRGAVPAPGWLDALIASGGEGRAPPRPLTDPAPLLETVARVAGRRARLFDMTVSALPVPVARVVLG</sequence>
<evidence type="ECO:0000313" key="1">
    <source>
        <dbReference type="EMBL" id="OWJ75077.1"/>
    </source>
</evidence>
<evidence type="ECO:0000313" key="2">
    <source>
        <dbReference type="Proteomes" id="UP000196878"/>
    </source>
</evidence>
<dbReference type="Proteomes" id="UP000196878">
    <property type="component" value="Unassembled WGS sequence"/>
</dbReference>
<gene>
    <name evidence="1" type="ORF">CDV49_17950</name>
</gene>
<protein>
    <recommendedName>
        <fullName evidence="3">YcaO domain-containing protein</fullName>
    </recommendedName>
</protein>
<name>A0A212A6W0_9RHOB</name>